<reference evidence="1 2" key="1">
    <citation type="submission" date="2019-10" db="EMBL/GenBank/DDBJ databases">
        <title>A soil myxobacterium in the family Polyangiaceae.</title>
        <authorList>
            <person name="Li Y."/>
            <person name="Wang J."/>
        </authorList>
    </citation>
    <scope>NUCLEOTIDE SEQUENCE [LARGE SCALE GENOMIC DNA]</scope>
    <source>
        <strain evidence="1 2">DSM 14734</strain>
    </source>
</reference>
<evidence type="ECO:0000313" key="1">
    <source>
        <dbReference type="EMBL" id="MRG98175.1"/>
    </source>
</evidence>
<proteinExistence type="predicted"/>
<organism evidence="1 2">
    <name type="scientific">Polyangium spumosum</name>
    <dbReference type="NCBI Taxonomy" id="889282"/>
    <lineage>
        <taxon>Bacteria</taxon>
        <taxon>Pseudomonadati</taxon>
        <taxon>Myxococcota</taxon>
        <taxon>Polyangia</taxon>
        <taxon>Polyangiales</taxon>
        <taxon>Polyangiaceae</taxon>
        <taxon>Polyangium</taxon>
    </lineage>
</organism>
<dbReference type="Proteomes" id="UP000440224">
    <property type="component" value="Unassembled WGS sequence"/>
</dbReference>
<keyword evidence="2" id="KW-1185">Reference proteome</keyword>
<dbReference type="EMBL" id="WJIE01000026">
    <property type="protein sequence ID" value="MRG98175.1"/>
    <property type="molecule type" value="Genomic_DNA"/>
</dbReference>
<dbReference type="AlphaFoldDB" id="A0A6N7Q665"/>
<sequence>MLTVLAREFDERLAKPAALDFLTDHAMANALSALADEGRPCSLAILKQSFLRSTANLANRARGQMVAAASAEALDLILELHENAVGRVKMDLAASAEQLAQRLGQRVDRESNGKLYRVTRKPV</sequence>
<gene>
    <name evidence="1" type="ORF">GF068_40630</name>
</gene>
<evidence type="ECO:0000313" key="2">
    <source>
        <dbReference type="Proteomes" id="UP000440224"/>
    </source>
</evidence>
<name>A0A6N7Q665_9BACT</name>
<accession>A0A6N7Q665</accession>
<dbReference type="RefSeq" id="WP_153824948.1">
    <property type="nucleotide sequence ID" value="NZ_WJIE01000026.1"/>
</dbReference>
<protein>
    <submittedName>
        <fullName evidence="1">Uncharacterized protein</fullName>
    </submittedName>
</protein>
<comment type="caution">
    <text evidence="1">The sequence shown here is derived from an EMBL/GenBank/DDBJ whole genome shotgun (WGS) entry which is preliminary data.</text>
</comment>